<accession>A0A1H0VTW4</accession>
<dbReference type="Proteomes" id="UP000199460">
    <property type="component" value="Unassembled WGS sequence"/>
</dbReference>
<organism evidence="1 2">
    <name type="scientific">Ectopseudomonas guguanensis</name>
    <dbReference type="NCBI Taxonomy" id="1198456"/>
    <lineage>
        <taxon>Bacteria</taxon>
        <taxon>Pseudomonadati</taxon>
        <taxon>Pseudomonadota</taxon>
        <taxon>Gammaproteobacteria</taxon>
        <taxon>Pseudomonadales</taxon>
        <taxon>Pseudomonadaceae</taxon>
        <taxon>Ectopseudomonas</taxon>
    </lineage>
</organism>
<dbReference type="RefSeq" id="WP_167358713.1">
    <property type="nucleotide sequence ID" value="NZ_FNJJ01000006.1"/>
</dbReference>
<protein>
    <recommendedName>
        <fullName evidence="3">Competence protein CoiA-like family protein</fullName>
    </recommendedName>
</protein>
<gene>
    <name evidence="1" type="ORF">SAMN05216213_10656</name>
</gene>
<sequence>MHETKIPFGERDGTLFRAYEVENGLRCGCVCPGCQQPLNAANNGEKVVPHFRHAKSNDCFDGFREGVRRAAVALIAQHKHLMLPALIETVRVATQDSRLLEEKVELQPVATTADRVERFVDLDGMRGHAVLHQSDRQLIIRIKLSSRMEHERYRLLKGLEHSSMEIDLNHLTLEQINDPASFEHAVLHDPANRNWIRSIRGERLAAIAQQKLQSLAVELNARSQLEQAERVAAEKARQIELDKEKAELQLSLEAHRARQRQIATAQPATEQDNTVQGRAELIAETMLKALQAWGGRAVECTACHLLSPPESQFCLYCDASASTVNPVTLSPDIPLTIHKRMRCSAKPTMSMKSVPRLLLRPDLKASAGVLITPALQKDATQ</sequence>
<name>A0A1H0VTW4_9GAMM</name>
<dbReference type="AlphaFoldDB" id="A0A1H0VTW4"/>
<evidence type="ECO:0000313" key="1">
    <source>
        <dbReference type="EMBL" id="SDP81793.1"/>
    </source>
</evidence>
<keyword evidence="2" id="KW-1185">Reference proteome</keyword>
<evidence type="ECO:0000313" key="2">
    <source>
        <dbReference type="Proteomes" id="UP000199460"/>
    </source>
</evidence>
<proteinExistence type="predicted"/>
<reference evidence="2" key="1">
    <citation type="submission" date="2016-10" db="EMBL/GenBank/DDBJ databases">
        <authorList>
            <person name="Varghese N."/>
            <person name="Submissions S."/>
        </authorList>
    </citation>
    <scope>NUCLEOTIDE SEQUENCE [LARGE SCALE GENOMIC DNA]</scope>
    <source>
        <strain evidence="2">JCM 18416</strain>
    </source>
</reference>
<dbReference type="GeneID" id="300934372"/>
<evidence type="ECO:0008006" key="3">
    <source>
        <dbReference type="Google" id="ProtNLM"/>
    </source>
</evidence>
<dbReference type="EMBL" id="FNJJ01000006">
    <property type="protein sequence ID" value="SDP81793.1"/>
    <property type="molecule type" value="Genomic_DNA"/>
</dbReference>